<sequence length="511" mass="56501">MFARSVFATGGLLSCAVAISRPSGRRGRGTFGVPSVVPSRMNVRTAVRTAQEEQLVTLRAAEKWKDIRSEVGPLSQELGGRAGVRRSDVFDMVHEEIDLKPSPWHNCCARKRCQSRSRAKRSVGGNRWKPSAFLLFVSRRHLRLCPDAQREELDNIYEREGFWRRLKGLFIVKTGHYPLVLDMLERWILLDEPKLVGREQTLALQRRSELWAALEAFKESVDEQKKVSLDTYHQFLHSATACALSWASYATGVPNRFNDEEYVWVQKHKPEDAEEAADCVLQDPPDLSDASARLTARKTDLKAALGEEEHEFEGDVAPLRIESKFVADTPPEAFVRRTKHAVDDSAPHTLPSKRARVGSSAKSGGASAVSSDGGSELRENDEPAATGSSAASSNTRGQVAAPVASLRVVDGSLAAKKCERCEGDGVDCVARVHKQAKRPAACELCSSRKRRCIGAVWVEQAEDPTQVTVRALESAVRDLKTTLEAKIDDLSRVVRAQAQEIQELKASRVQV</sequence>
<gene>
    <name evidence="3" type="ORF">EXIGLDRAFT_708877</name>
</gene>
<dbReference type="PROSITE" id="PS51257">
    <property type="entry name" value="PROKAR_LIPOPROTEIN"/>
    <property type="match status" value="1"/>
</dbReference>
<proteinExistence type="predicted"/>
<dbReference type="Proteomes" id="UP000077266">
    <property type="component" value="Unassembled WGS sequence"/>
</dbReference>
<protein>
    <recommendedName>
        <fullName evidence="5">Zn(2)-C6 fungal-type domain-containing protein</fullName>
    </recommendedName>
</protein>
<keyword evidence="1" id="KW-0175">Coiled coil</keyword>
<evidence type="ECO:0000256" key="1">
    <source>
        <dbReference type="SAM" id="Coils"/>
    </source>
</evidence>
<dbReference type="InParanoid" id="A0A165J4N9"/>
<name>A0A165J4N9_EXIGL</name>
<dbReference type="AlphaFoldDB" id="A0A165J4N9"/>
<keyword evidence="4" id="KW-1185">Reference proteome</keyword>
<feature type="compositionally biased region" description="Low complexity" evidence="2">
    <location>
        <begin position="358"/>
        <end position="374"/>
    </location>
</feature>
<evidence type="ECO:0008006" key="5">
    <source>
        <dbReference type="Google" id="ProtNLM"/>
    </source>
</evidence>
<reference evidence="3 4" key="1">
    <citation type="journal article" date="2016" name="Mol. Biol. Evol.">
        <title>Comparative Genomics of Early-Diverging Mushroom-Forming Fungi Provides Insights into the Origins of Lignocellulose Decay Capabilities.</title>
        <authorList>
            <person name="Nagy L.G."/>
            <person name="Riley R."/>
            <person name="Tritt A."/>
            <person name="Adam C."/>
            <person name="Daum C."/>
            <person name="Floudas D."/>
            <person name="Sun H."/>
            <person name="Yadav J.S."/>
            <person name="Pangilinan J."/>
            <person name="Larsson K.H."/>
            <person name="Matsuura K."/>
            <person name="Barry K."/>
            <person name="Labutti K."/>
            <person name="Kuo R."/>
            <person name="Ohm R.A."/>
            <person name="Bhattacharya S.S."/>
            <person name="Shirouzu T."/>
            <person name="Yoshinaga Y."/>
            <person name="Martin F.M."/>
            <person name="Grigoriev I.V."/>
            <person name="Hibbett D.S."/>
        </authorList>
    </citation>
    <scope>NUCLEOTIDE SEQUENCE [LARGE SCALE GENOMIC DNA]</scope>
    <source>
        <strain evidence="3 4">HHB12029</strain>
    </source>
</reference>
<evidence type="ECO:0000313" key="4">
    <source>
        <dbReference type="Proteomes" id="UP000077266"/>
    </source>
</evidence>
<evidence type="ECO:0000313" key="3">
    <source>
        <dbReference type="EMBL" id="KZV94326.1"/>
    </source>
</evidence>
<evidence type="ECO:0000256" key="2">
    <source>
        <dbReference type="SAM" id="MobiDB-lite"/>
    </source>
</evidence>
<feature type="compositionally biased region" description="Low complexity" evidence="2">
    <location>
        <begin position="384"/>
        <end position="393"/>
    </location>
</feature>
<organism evidence="3 4">
    <name type="scientific">Exidia glandulosa HHB12029</name>
    <dbReference type="NCBI Taxonomy" id="1314781"/>
    <lineage>
        <taxon>Eukaryota</taxon>
        <taxon>Fungi</taxon>
        <taxon>Dikarya</taxon>
        <taxon>Basidiomycota</taxon>
        <taxon>Agaricomycotina</taxon>
        <taxon>Agaricomycetes</taxon>
        <taxon>Auriculariales</taxon>
        <taxon>Exidiaceae</taxon>
        <taxon>Exidia</taxon>
    </lineage>
</organism>
<feature type="coiled-coil region" evidence="1">
    <location>
        <begin position="469"/>
        <end position="507"/>
    </location>
</feature>
<dbReference type="EMBL" id="KV425974">
    <property type="protein sequence ID" value="KZV94326.1"/>
    <property type="molecule type" value="Genomic_DNA"/>
</dbReference>
<feature type="region of interest" description="Disordered" evidence="2">
    <location>
        <begin position="339"/>
        <end position="398"/>
    </location>
</feature>
<accession>A0A165J4N9</accession>